<reference evidence="5 6" key="1">
    <citation type="submission" date="2017-06" db="EMBL/GenBank/DDBJ databases">
        <authorList>
            <person name="Kim H.J."/>
            <person name="Triplett B.A."/>
        </authorList>
    </citation>
    <scope>NUCLEOTIDE SEQUENCE [LARGE SCALE GENOMIC DNA]</scope>
    <source>
        <strain evidence="5 6">DSM 13116</strain>
    </source>
</reference>
<evidence type="ECO:0000256" key="3">
    <source>
        <dbReference type="SAM" id="Coils"/>
    </source>
</evidence>
<dbReference type="InterPro" id="IPR050639">
    <property type="entry name" value="SSR_resolvase"/>
</dbReference>
<dbReference type="RefSeq" id="WP_179217068.1">
    <property type="nucleotide sequence ID" value="NZ_FZOC01000008.1"/>
</dbReference>
<evidence type="ECO:0000313" key="5">
    <source>
        <dbReference type="EMBL" id="SNS18875.1"/>
    </source>
</evidence>
<dbReference type="AlphaFoldDB" id="A0A239CF65"/>
<dbReference type="CDD" id="cd00338">
    <property type="entry name" value="Ser_Recombinase"/>
    <property type="match status" value="1"/>
</dbReference>
<keyword evidence="3" id="KW-0175">Coiled coil</keyword>
<feature type="coiled-coil region" evidence="3">
    <location>
        <begin position="379"/>
        <end position="449"/>
    </location>
</feature>
<gene>
    <name evidence="5" type="ORF">SAMN04488503_3096</name>
</gene>
<keyword evidence="6" id="KW-1185">Reference proteome</keyword>
<dbReference type="InterPro" id="IPR011109">
    <property type="entry name" value="DNA_bind_recombinase_dom"/>
</dbReference>
<dbReference type="PANTHER" id="PTHR30461:SF2">
    <property type="entry name" value="SERINE RECOMBINASE PINE-RELATED"/>
    <property type="match status" value="1"/>
</dbReference>
<dbReference type="GO" id="GO:0003677">
    <property type="term" value="F:DNA binding"/>
    <property type="evidence" value="ECO:0007669"/>
    <property type="project" value="UniProtKB-KW"/>
</dbReference>
<keyword evidence="2" id="KW-0233">DNA recombination</keyword>
<dbReference type="Pfam" id="PF00239">
    <property type="entry name" value="Resolvase"/>
    <property type="match status" value="1"/>
</dbReference>
<dbReference type="GO" id="GO:0000150">
    <property type="term" value="F:DNA strand exchange activity"/>
    <property type="evidence" value="ECO:0007669"/>
    <property type="project" value="InterPro"/>
</dbReference>
<dbReference type="EMBL" id="FZOC01000008">
    <property type="protein sequence ID" value="SNS18875.1"/>
    <property type="molecule type" value="Genomic_DNA"/>
</dbReference>
<evidence type="ECO:0000313" key="6">
    <source>
        <dbReference type="Proteomes" id="UP000198324"/>
    </source>
</evidence>
<evidence type="ECO:0000259" key="4">
    <source>
        <dbReference type="PROSITE" id="PS51737"/>
    </source>
</evidence>
<dbReference type="Gene3D" id="3.40.50.1390">
    <property type="entry name" value="Resolvase, N-terminal catalytic domain"/>
    <property type="match status" value="1"/>
</dbReference>
<dbReference type="SMART" id="SM00857">
    <property type="entry name" value="Resolvase"/>
    <property type="match status" value="1"/>
</dbReference>
<dbReference type="InterPro" id="IPR025827">
    <property type="entry name" value="Zn_ribbon_recom_dom"/>
</dbReference>
<name>A0A239CF65_9BACT</name>
<organism evidence="5 6">
    <name type="scientific">Humidesulfovibrio mexicanus</name>
    <dbReference type="NCBI Taxonomy" id="147047"/>
    <lineage>
        <taxon>Bacteria</taxon>
        <taxon>Pseudomonadati</taxon>
        <taxon>Thermodesulfobacteriota</taxon>
        <taxon>Desulfovibrionia</taxon>
        <taxon>Desulfovibrionales</taxon>
        <taxon>Desulfovibrionaceae</taxon>
        <taxon>Humidesulfovibrio</taxon>
    </lineage>
</organism>
<evidence type="ECO:0000256" key="1">
    <source>
        <dbReference type="ARBA" id="ARBA00023125"/>
    </source>
</evidence>
<dbReference type="InterPro" id="IPR006119">
    <property type="entry name" value="Resolv_N"/>
</dbReference>
<protein>
    <submittedName>
        <fullName evidence="5">Site-specific DNA recombinase</fullName>
    </submittedName>
</protein>
<sequence>MDKAYAYIRLSSQAQAAGDGERRQRESAQQFAGRHGYTIVEYLQDIGKSAFRSSNALHGELAEFLKIAQKGTLEKGTLLIVESVDRLSRDELQPSIRLLLNIFDYGLLLGIISEDKIFSEINFDDFLQLLNDMSRSNKESVMKSVRSLANWETKREKAKKGIPVTRQCPHWMKVKSGKFKLIPERVEIVKQIFGWYLEGKGQGKIADLLTEQGVTPWNRRKPVWHQSYIFKLLHNRAVIGQYQPEVTLDSKRTAAEIVENYYPAIIDRDTFELIQDKTRLRRENHAGRKGKKYANLFQGMTRCAVCGARMRYLNHTKDVTRKTGLRPWALYLACSDSLKKNGCKNKQYYSYLHMENFILSGIMSDIDIIEAAGVHVERQKQHLERVKELDAQLTRVNANISRFVEALEQDDLEGMPAILNALARNRGKQRELEEQLATARAAAAEARGAAQSADLFRLVEEAYGEEMPEGIDMSDAAVYSRRVSIADQMRAVIEDVAFHEDHLIRIKTRAGTLYELVNREWTRIEKSKRIGAKGTLVARSYAGRAVMQLGTEDDENAE</sequence>
<dbReference type="Pfam" id="PF13408">
    <property type="entry name" value="Zn_ribbon_recom"/>
    <property type="match status" value="1"/>
</dbReference>
<keyword evidence="1" id="KW-0238">DNA-binding</keyword>
<dbReference type="InterPro" id="IPR038109">
    <property type="entry name" value="DNA_bind_recomb_sf"/>
</dbReference>
<dbReference type="SUPFAM" id="SSF53041">
    <property type="entry name" value="Resolvase-like"/>
    <property type="match status" value="1"/>
</dbReference>
<dbReference type="PROSITE" id="PS51737">
    <property type="entry name" value="RECOMBINASE_DNA_BIND"/>
    <property type="match status" value="1"/>
</dbReference>
<dbReference type="Pfam" id="PF07508">
    <property type="entry name" value="Recombinase"/>
    <property type="match status" value="1"/>
</dbReference>
<proteinExistence type="predicted"/>
<evidence type="ECO:0000256" key="2">
    <source>
        <dbReference type="ARBA" id="ARBA00023172"/>
    </source>
</evidence>
<dbReference type="PANTHER" id="PTHR30461">
    <property type="entry name" value="DNA-INVERTASE FROM LAMBDOID PROPHAGE"/>
    <property type="match status" value="1"/>
</dbReference>
<dbReference type="Gene3D" id="3.90.1750.20">
    <property type="entry name" value="Putative Large Serine Recombinase, Chain B, Domain 2"/>
    <property type="match status" value="1"/>
</dbReference>
<dbReference type="Proteomes" id="UP000198324">
    <property type="component" value="Unassembled WGS sequence"/>
</dbReference>
<dbReference type="InterPro" id="IPR036162">
    <property type="entry name" value="Resolvase-like_N_sf"/>
</dbReference>
<feature type="domain" description="Recombinase" evidence="4">
    <location>
        <begin position="169"/>
        <end position="284"/>
    </location>
</feature>
<accession>A0A239CF65</accession>